<dbReference type="PANTHER" id="PTHR46847">
    <property type="entry name" value="D-ALLOSE-BINDING PERIPLASMIC PROTEIN-RELATED"/>
    <property type="match status" value="1"/>
</dbReference>
<reference evidence="6 7" key="1">
    <citation type="submission" date="2019-12" db="EMBL/GenBank/DDBJ databases">
        <authorList>
            <person name="Lee S.D."/>
        </authorList>
    </citation>
    <scope>NUCLEOTIDE SEQUENCE [LARGE SCALE GENOMIC DNA]</scope>
    <source>
        <strain evidence="6 7">SAP-6</strain>
    </source>
</reference>
<comment type="caution">
    <text evidence="6">The sequence shown here is derived from an EMBL/GenBank/DDBJ whole genome shotgun (WGS) entry which is preliminary data.</text>
</comment>
<dbReference type="AlphaFoldDB" id="A0A845SFS5"/>
<dbReference type="NCBIfam" id="NF007254">
    <property type="entry name" value="PRK09701.1"/>
    <property type="match status" value="1"/>
</dbReference>
<feature type="chain" id="PRO_5032453153" evidence="4">
    <location>
        <begin position="24"/>
        <end position="311"/>
    </location>
</feature>
<evidence type="ECO:0000313" key="7">
    <source>
        <dbReference type="Proteomes" id="UP000461443"/>
    </source>
</evidence>
<evidence type="ECO:0000256" key="2">
    <source>
        <dbReference type="ARBA" id="ARBA00007639"/>
    </source>
</evidence>
<dbReference type="Pfam" id="PF13407">
    <property type="entry name" value="Peripla_BP_4"/>
    <property type="match status" value="1"/>
</dbReference>
<evidence type="ECO:0000256" key="1">
    <source>
        <dbReference type="ARBA" id="ARBA00004196"/>
    </source>
</evidence>
<dbReference type="Gene3D" id="3.40.50.2300">
    <property type="match status" value="2"/>
</dbReference>
<dbReference type="InterPro" id="IPR025997">
    <property type="entry name" value="SBP_2_dom"/>
</dbReference>
<comment type="subcellular location">
    <subcellularLocation>
        <location evidence="1">Cell envelope</location>
    </subcellularLocation>
</comment>
<feature type="domain" description="Periplasmic binding protein" evidence="5">
    <location>
        <begin position="28"/>
        <end position="290"/>
    </location>
</feature>
<evidence type="ECO:0000256" key="4">
    <source>
        <dbReference type="SAM" id="SignalP"/>
    </source>
</evidence>
<dbReference type="InterPro" id="IPR028082">
    <property type="entry name" value="Peripla_BP_I"/>
</dbReference>
<dbReference type="CDD" id="cd06320">
    <property type="entry name" value="PBP1_allose_binding"/>
    <property type="match status" value="1"/>
</dbReference>
<name>A0A845SFS5_9GAMM</name>
<feature type="signal peptide" evidence="4">
    <location>
        <begin position="1"/>
        <end position="23"/>
    </location>
</feature>
<dbReference type="EMBL" id="WUBS01000005">
    <property type="protein sequence ID" value="NDL62729.1"/>
    <property type="molecule type" value="Genomic_DNA"/>
</dbReference>
<dbReference type="GO" id="GO:0030313">
    <property type="term" value="C:cell envelope"/>
    <property type="evidence" value="ECO:0007669"/>
    <property type="project" value="UniProtKB-SubCell"/>
</dbReference>
<gene>
    <name evidence="6" type="primary">alsB</name>
    <name evidence="6" type="ORF">GRH90_08205</name>
</gene>
<accession>A0A845SFS5</accession>
<protein>
    <submittedName>
        <fullName evidence="6">D-allose transporter substrate-binding protein</fullName>
    </submittedName>
</protein>
<keyword evidence="3 4" id="KW-0732">Signal</keyword>
<sequence>MNKFIKLIGGAACGLMLSTVAHAAADYAVVLKTLSNPFWVEMKQGIEKKARDLGVTVDIFASPSEGDFQSQLQLFEDLTNKNYKGIAFAPLSAVNLVIPVAKAYQKGIHLVNLDEKIDLANLAKAKGNVEAFITTDNVAVGAKGAKFIIDTLGAEGGEVAIIEGKAGNASGEARRNGATAQFKAGSHIKLVASQPADWDRIKALDVATNVMQRNPRVKAFYCANDTMAMGVAQAVANAGKTGKILVVGTDGVPEARKMVAQGMMTATVAQNPAEIGANGLAILVDTVKSGKLIALDAQPKIETVDSILVTK</sequence>
<comment type="similarity">
    <text evidence="2">Belongs to the bacterial solute-binding protein 2 family.</text>
</comment>
<evidence type="ECO:0000256" key="3">
    <source>
        <dbReference type="ARBA" id="ARBA00022729"/>
    </source>
</evidence>
<evidence type="ECO:0000313" key="6">
    <source>
        <dbReference type="EMBL" id="NDL62729.1"/>
    </source>
</evidence>
<organism evidence="6 7">
    <name type="scientific">Acerihabitans arboris</name>
    <dbReference type="NCBI Taxonomy" id="2691583"/>
    <lineage>
        <taxon>Bacteria</taxon>
        <taxon>Pseudomonadati</taxon>
        <taxon>Pseudomonadota</taxon>
        <taxon>Gammaproteobacteria</taxon>
        <taxon>Enterobacterales</taxon>
        <taxon>Pectobacteriaceae</taxon>
        <taxon>Acerihabitans</taxon>
    </lineage>
</organism>
<dbReference type="GO" id="GO:0055085">
    <property type="term" value="P:transmembrane transport"/>
    <property type="evidence" value="ECO:0007669"/>
    <property type="project" value="UniProtKB-ARBA"/>
</dbReference>
<reference evidence="6 7" key="2">
    <citation type="submission" date="2020-02" db="EMBL/GenBank/DDBJ databases">
        <title>The new genus of Enterobacteriales.</title>
        <authorList>
            <person name="Kim I.S."/>
        </authorList>
    </citation>
    <scope>NUCLEOTIDE SEQUENCE [LARGE SCALE GENOMIC DNA]</scope>
    <source>
        <strain evidence="6 7">SAP-6</strain>
    </source>
</reference>
<evidence type="ECO:0000259" key="5">
    <source>
        <dbReference type="Pfam" id="PF13407"/>
    </source>
</evidence>
<dbReference type="GO" id="GO:0030246">
    <property type="term" value="F:carbohydrate binding"/>
    <property type="evidence" value="ECO:0007669"/>
    <property type="project" value="UniProtKB-ARBA"/>
</dbReference>
<dbReference type="RefSeq" id="WP_162365459.1">
    <property type="nucleotide sequence ID" value="NZ_WUBS01000005.1"/>
</dbReference>
<dbReference type="PANTHER" id="PTHR46847:SF1">
    <property type="entry name" value="D-ALLOSE-BINDING PERIPLASMIC PROTEIN-RELATED"/>
    <property type="match status" value="1"/>
</dbReference>
<keyword evidence="7" id="KW-1185">Reference proteome</keyword>
<dbReference type="SUPFAM" id="SSF53822">
    <property type="entry name" value="Periplasmic binding protein-like I"/>
    <property type="match status" value="1"/>
</dbReference>
<proteinExistence type="inferred from homology"/>
<dbReference type="Proteomes" id="UP000461443">
    <property type="component" value="Unassembled WGS sequence"/>
</dbReference>